<feature type="region of interest" description="Disordered" evidence="5">
    <location>
        <begin position="1"/>
        <end position="70"/>
    </location>
</feature>
<dbReference type="InterPro" id="IPR000668">
    <property type="entry name" value="Peptidase_C1A_C"/>
</dbReference>
<protein>
    <recommendedName>
        <fullName evidence="6">Peptidase C1A papain C-terminal domain-containing protein</fullName>
    </recommendedName>
</protein>
<dbReference type="PANTHER" id="PTHR12411">
    <property type="entry name" value="CYSTEINE PROTEASE FAMILY C1-RELATED"/>
    <property type="match status" value="1"/>
</dbReference>
<proteinExistence type="inferred from homology"/>
<evidence type="ECO:0000259" key="6">
    <source>
        <dbReference type="SMART" id="SM00645"/>
    </source>
</evidence>
<dbReference type="Pfam" id="PF00112">
    <property type="entry name" value="Peptidase_C1"/>
    <property type="match status" value="1"/>
</dbReference>
<accession>A0A8S9J8B8</accession>
<keyword evidence="2" id="KW-0645">Protease</keyword>
<dbReference type="InterPro" id="IPR038765">
    <property type="entry name" value="Papain-like_cys_pep_sf"/>
</dbReference>
<dbReference type="AlphaFoldDB" id="A0A8S9J8B8"/>
<reference evidence="7" key="1">
    <citation type="submission" date="2019-12" db="EMBL/GenBank/DDBJ databases">
        <title>Genome sequencing and annotation of Brassica cretica.</title>
        <authorList>
            <person name="Studholme D.J."/>
            <person name="Sarris P.F."/>
        </authorList>
    </citation>
    <scope>NUCLEOTIDE SEQUENCE</scope>
    <source>
        <strain evidence="7">PFS-001/15</strain>
        <tissue evidence="7">Leaf</tissue>
    </source>
</reference>
<dbReference type="GO" id="GO:0008234">
    <property type="term" value="F:cysteine-type peptidase activity"/>
    <property type="evidence" value="ECO:0007669"/>
    <property type="project" value="UniProtKB-KW"/>
</dbReference>
<evidence type="ECO:0000313" key="7">
    <source>
        <dbReference type="EMBL" id="KAF2578560.1"/>
    </source>
</evidence>
<evidence type="ECO:0000256" key="3">
    <source>
        <dbReference type="ARBA" id="ARBA00022801"/>
    </source>
</evidence>
<comment type="caution">
    <text evidence="7">The sequence shown here is derived from an EMBL/GenBank/DDBJ whole genome shotgun (WGS) entry which is preliminary data.</text>
</comment>
<feature type="compositionally biased region" description="Basic and acidic residues" evidence="5">
    <location>
        <begin position="17"/>
        <end position="32"/>
    </location>
</feature>
<evidence type="ECO:0000256" key="5">
    <source>
        <dbReference type="SAM" id="MobiDB-lite"/>
    </source>
</evidence>
<evidence type="ECO:0000256" key="1">
    <source>
        <dbReference type="ARBA" id="ARBA00008455"/>
    </source>
</evidence>
<evidence type="ECO:0000256" key="4">
    <source>
        <dbReference type="ARBA" id="ARBA00022807"/>
    </source>
</evidence>
<dbReference type="EMBL" id="QGKW02001660">
    <property type="protein sequence ID" value="KAF2578560.1"/>
    <property type="molecule type" value="Genomic_DNA"/>
</dbReference>
<dbReference type="SUPFAM" id="SSF54001">
    <property type="entry name" value="Cysteine proteinases"/>
    <property type="match status" value="1"/>
</dbReference>
<dbReference type="Gene3D" id="3.90.70.10">
    <property type="entry name" value="Cysteine proteinases"/>
    <property type="match status" value="1"/>
</dbReference>
<evidence type="ECO:0000256" key="2">
    <source>
        <dbReference type="ARBA" id="ARBA00022670"/>
    </source>
</evidence>
<name>A0A8S9J8B8_BRACR</name>
<keyword evidence="3" id="KW-0378">Hydrolase</keyword>
<feature type="compositionally biased region" description="Polar residues" evidence="5">
    <location>
        <begin position="53"/>
        <end position="67"/>
    </location>
</feature>
<dbReference type="GO" id="GO:0006508">
    <property type="term" value="P:proteolysis"/>
    <property type="evidence" value="ECO:0007669"/>
    <property type="project" value="UniProtKB-KW"/>
</dbReference>
<dbReference type="SMART" id="SM00645">
    <property type="entry name" value="Pept_C1"/>
    <property type="match status" value="1"/>
</dbReference>
<evidence type="ECO:0000313" key="8">
    <source>
        <dbReference type="Proteomes" id="UP000712281"/>
    </source>
</evidence>
<sequence length="310" mass="34888">MDKRKRKKIGEDPPADVAKEAPGTKHERDQDANRSYGAGGGHKKGGKRPKTGDASTTKSTHRLTPSDDNYPKDCGDDKIYWKEWSEVDRVVREVSNQKYKDTCWAHATKKNIEARLKIQFNLDVSLSVDHLYHGIAKKMSTDAIKNFDELKNFLKNEGIIQEKDCECEKRTNKKDPCSKKIEAKKVGVLKIEEFITTKVVSEEELIQLVKVAPVMVSLLATDDFLAHKGEGIFYGDKRSKEKTQGNHLVLVIGYNSIDGQHYWIIQNTWGVKWGDKGFAKIARKISRGKGQHSLFSEIVYPVISGVGGLA</sequence>
<feature type="domain" description="Peptidase C1A papain C-terminal" evidence="6">
    <location>
        <begin position="75"/>
        <end position="302"/>
    </location>
</feature>
<keyword evidence="4" id="KW-0788">Thiol protease</keyword>
<comment type="similarity">
    <text evidence="1">Belongs to the peptidase C1 family.</text>
</comment>
<dbReference type="InterPro" id="IPR013128">
    <property type="entry name" value="Peptidase_C1A"/>
</dbReference>
<organism evidence="7 8">
    <name type="scientific">Brassica cretica</name>
    <name type="common">Mustard</name>
    <dbReference type="NCBI Taxonomy" id="69181"/>
    <lineage>
        <taxon>Eukaryota</taxon>
        <taxon>Viridiplantae</taxon>
        <taxon>Streptophyta</taxon>
        <taxon>Embryophyta</taxon>
        <taxon>Tracheophyta</taxon>
        <taxon>Spermatophyta</taxon>
        <taxon>Magnoliopsida</taxon>
        <taxon>eudicotyledons</taxon>
        <taxon>Gunneridae</taxon>
        <taxon>Pentapetalae</taxon>
        <taxon>rosids</taxon>
        <taxon>malvids</taxon>
        <taxon>Brassicales</taxon>
        <taxon>Brassicaceae</taxon>
        <taxon>Brassiceae</taxon>
        <taxon>Brassica</taxon>
    </lineage>
</organism>
<gene>
    <name evidence="7" type="ORF">F2Q68_00000928</name>
</gene>
<dbReference type="Proteomes" id="UP000712281">
    <property type="component" value="Unassembled WGS sequence"/>
</dbReference>